<accession>A0A3L8CJQ5</accession>
<evidence type="ECO:0000313" key="3">
    <source>
        <dbReference type="Proteomes" id="UP000282140"/>
    </source>
</evidence>
<dbReference type="AlphaFoldDB" id="A0A3L8CJQ5"/>
<evidence type="ECO:0000313" key="4">
    <source>
        <dbReference type="Proteomes" id="UP000282672"/>
    </source>
</evidence>
<proteinExistence type="predicted"/>
<sequence>MTTGIRVDGDGNNFGGSLVFSDGDGIVVKGNNNQFPNARVFCTSDGLAQLIAVLHLPENTPAAYLKEVVEAFSGNAEVRTSDNFRLKTWLLDNGFDLAYWTQCLQSLAPVLIAGAAG</sequence>
<reference evidence="3 4" key="1">
    <citation type="journal article" date="2018" name="Front. Microbiol.">
        <title>Discovery of Phloeophagus Beetles as a Source of Pseudomonas Strains That Produce Potentially New Bioactive Substances and Description of Pseudomonas bohemica sp. nov.</title>
        <authorList>
            <person name="Saati-Santamaria Z."/>
            <person name="Lopez-Mondejar R."/>
            <person name="Jimenez-Gomez A."/>
            <person name="Diez-Mendez A."/>
            <person name="Vetrovsky T."/>
            <person name="Igual J.M."/>
            <person name="Velazquez E."/>
            <person name="Kolarik M."/>
            <person name="Rivas R."/>
            <person name="Garcia-Fraile P."/>
        </authorList>
    </citation>
    <scope>NUCLEOTIDE SEQUENCE [LARGE SCALE GENOMIC DNA]</scope>
    <source>
        <strain evidence="2 4">A2-NA12</strain>
        <strain evidence="1 3">A2-NA13</strain>
    </source>
</reference>
<organism evidence="1 3">
    <name type="scientific">Pseudomonas prosekii</name>
    <dbReference type="NCBI Taxonomy" id="1148509"/>
    <lineage>
        <taxon>Bacteria</taxon>
        <taxon>Pseudomonadati</taxon>
        <taxon>Pseudomonadota</taxon>
        <taxon>Gammaproteobacteria</taxon>
        <taxon>Pseudomonadales</taxon>
        <taxon>Pseudomonadaceae</taxon>
        <taxon>Pseudomonas</taxon>
    </lineage>
</organism>
<evidence type="ECO:0000313" key="1">
    <source>
        <dbReference type="EMBL" id="RLU08101.1"/>
    </source>
</evidence>
<dbReference type="EMBL" id="PEGB01000008">
    <property type="protein sequence ID" value="RLU08101.1"/>
    <property type="molecule type" value="Genomic_DNA"/>
</dbReference>
<protein>
    <submittedName>
        <fullName evidence="1">Uncharacterized protein</fullName>
    </submittedName>
</protein>
<comment type="caution">
    <text evidence="1">The sequence shown here is derived from an EMBL/GenBank/DDBJ whole genome shotgun (WGS) entry which is preliminary data.</text>
</comment>
<dbReference type="Proteomes" id="UP000282140">
    <property type="component" value="Unassembled WGS sequence"/>
</dbReference>
<dbReference type="RefSeq" id="WP_121732138.1">
    <property type="nucleotide sequence ID" value="NZ_PEGA01000008.1"/>
</dbReference>
<dbReference type="EMBL" id="PEGA01000008">
    <property type="protein sequence ID" value="RLU11569.1"/>
    <property type="molecule type" value="Genomic_DNA"/>
</dbReference>
<keyword evidence="3" id="KW-1185">Reference proteome</keyword>
<evidence type="ECO:0000313" key="2">
    <source>
        <dbReference type="EMBL" id="RLU11569.1"/>
    </source>
</evidence>
<dbReference type="Proteomes" id="UP000282672">
    <property type="component" value="Unassembled WGS sequence"/>
</dbReference>
<gene>
    <name evidence="2" type="ORF">CS076_10195</name>
    <name evidence="1" type="ORF">CS078_17270</name>
</gene>
<name>A0A3L8CJQ5_9PSED</name>